<organism evidence="2 3">
    <name type="scientific">Kaistella flava</name>
    <name type="common">ex Peng et al. 2021</name>
    <dbReference type="NCBI Taxonomy" id="2038776"/>
    <lineage>
        <taxon>Bacteria</taxon>
        <taxon>Pseudomonadati</taxon>
        <taxon>Bacteroidota</taxon>
        <taxon>Flavobacteriia</taxon>
        <taxon>Flavobacteriales</taxon>
        <taxon>Weeksellaceae</taxon>
        <taxon>Chryseobacterium group</taxon>
        <taxon>Kaistella</taxon>
    </lineage>
</organism>
<gene>
    <name evidence="2" type="ORF">Q73A0000_07575</name>
</gene>
<dbReference type="KEGG" id="kfa:Q73A0000_07575"/>
<evidence type="ECO:0000256" key="1">
    <source>
        <dbReference type="SAM" id="Phobius"/>
    </source>
</evidence>
<keyword evidence="1" id="KW-0472">Membrane</keyword>
<keyword evidence="1" id="KW-0812">Transmembrane</keyword>
<dbReference type="RefSeq" id="WP_193813465.1">
    <property type="nucleotide sequence ID" value="NZ_CP040442.1"/>
</dbReference>
<name>A0A7M2Y989_9FLAO</name>
<keyword evidence="3" id="KW-1185">Reference proteome</keyword>
<reference evidence="2 3" key="1">
    <citation type="submission" date="2019-05" db="EMBL/GenBank/DDBJ databases">
        <title>Chryseobacterium sp. isolated from King George Island, maritime Antarctica.</title>
        <authorList>
            <person name="Peng X."/>
        </authorList>
    </citation>
    <scope>NUCLEOTIDE SEQUENCE [LARGE SCALE GENOMIC DNA]</scope>
    <source>
        <strain evidence="2 3">7-3A</strain>
    </source>
</reference>
<protein>
    <submittedName>
        <fullName evidence="2">Uncharacterized protein</fullName>
    </submittedName>
</protein>
<evidence type="ECO:0000313" key="3">
    <source>
        <dbReference type="Proteomes" id="UP000594195"/>
    </source>
</evidence>
<evidence type="ECO:0000313" key="2">
    <source>
        <dbReference type="EMBL" id="QOW10234.1"/>
    </source>
</evidence>
<dbReference type="Proteomes" id="UP000594195">
    <property type="component" value="Chromosome"/>
</dbReference>
<keyword evidence="1" id="KW-1133">Transmembrane helix</keyword>
<accession>A0A7M2Y989</accession>
<dbReference type="EMBL" id="CP040442">
    <property type="protein sequence ID" value="QOW10234.1"/>
    <property type="molecule type" value="Genomic_DNA"/>
</dbReference>
<feature type="transmembrane region" description="Helical" evidence="1">
    <location>
        <begin position="6"/>
        <end position="22"/>
    </location>
</feature>
<proteinExistence type="predicted"/>
<dbReference type="AlphaFoldDB" id="A0A7M2Y989"/>
<sequence>MKNSNVKGVLGALAVVGIAMLVKKMADRRKTMKAIFAEYGIKEKTAFGVVDKIRELDKDKYEELKNKFKTQFASKCCKKRCKC</sequence>